<keyword evidence="4" id="KW-0804">Transcription</keyword>
<feature type="DNA-binding region" description="Fork-head" evidence="6">
    <location>
        <begin position="189"/>
        <end position="271"/>
    </location>
</feature>
<sequence>MDVGTTNIDVSLVEALLAFRNTPIPSNFVALPDEEEQPCAKLIFDNWSYSVHKTCTIIGRASSDDGTDVMLSDSKQISRRHATLQFDAHNNTWSIICHGRNGVVIDGAFYAPSDIPIPLNSRCQIKIVDVNLFFMSLPSDALDLDSDCTVTENESITKDFEKPSKKVTLSKPRPRKPHLGNNNTVKSNKPDLSYASLIASAILQAPQEKITLGGIYEYIKNKYTYFKETNPSGWQKVPRNQKDPGKGMYWTINPEYRHAFDEQGKRKRIGKKKNKNSLDRSSSAEDFIVVPDATTLLQTFPSNYYTLKNIDDAPKGAVGSLVCHDGSPSLDTLQIQSHTKVNIKRYGEIAREKVAKMNANEAIHQLKNQFTPNNMKATFQNQANKVQSAFNNGRAQILKPLEGWSPSNIKATVQNGKATFNNGKAQILKGWSTSNLKATIQNQINSKKYPFKGSTKTNNNMHTEPEHDAYHDQFTESQGKVKKASGFYKYVGKPVMKVAKPMVDIAEGFFLAA</sequence>
<comment type="subcellular location">
    <subcellularLocation>
        <location evidence="1 6">Nucleus</location>
    </subcellularLocation>
</comment>
<dbReference type="Gene3D" id="1.10.10.10">
    <property type="entry name" value="Winged helix-like DNA-binding domain superfamily/Winged helix DNA-binding domain"/>
    <property type="match status" value="1"/>
</dbReference>
<dbReference type="HOGENOM" id="CLU_531159_0_0_1"/>
<feature type="region of interest" description="Disordered" evidence="7">
    <location>
        <begin position="161"/>
        <end position="187"/>
    </location>
</feature>
<evidence type="ECO:0000313" key="10">
    <source>
        <dbReference type="EMBL" id="EPZ30924.1"/>
    </source>
</evidence>
<dbReference type="SUPFAM" id="SSF49879">
    <property type="entry name" value="SMAD/FHA domain"/>
    <property type="match status" value="1"/>
</dbReference>
<dbReference type="AlphaFoldDB" id="A0A075AMM9"/>
<dbReference type="STRING" id="988480.A0A075AMM9"/>
<dbReference type="SUPFAM" id="SSF46785">
    <property type="entry name" value="Winged helix' DNA-binding domain"/>
    <property type="match status" value="1"/>
</dbReference>
<name>A0A075AMM9_ROZAC</name>
<dbReference type="PANTHER" id="PTHR45881:SF1">
    <property type="entry name" value="FORK HEAD PROTEIN HOMOLOG 2"/>
    <property type="match status" value="1"/>
</dbReference>
<evidence type="ECO:0000259" key="8">
    <source>
        <dbReference type="PROSITE" id="PS50006"/>
    </source>
</evidence>
<reference evidence="10 11" key="1">
    <citation type="journal article" date="2013" name="Curr. Biol.">
        <title>Shared signatures of parasitism and phylogenomics unite Cryptomycota and microsporidia.</title>
        <authorList>
            <person name="James T.Y."/>
            <person name="Pelin A."/>
            <person name="Bonen L."/>
            <person name="Ahrendt S."/>
            <person name="Sain D."/>
            <person name="Corradi N."/>
            <person name="Stajich J.E."/>
        </authorList>
    </citation>
    <scope>NUCLEOTIDE SEQUENCE [LARGE SCALE GENOMIC DNA]</scope>
    <source>
        <strain evidence="10 11">CSF55</strain>
    </source>
</reference>
<dbReference type="InterPro" id="IPR000253">
    <property type="entry name" value="FHA_dom"/>
</dbReference>
<dbReference type="InterPro" id="IPR036388">
    <property type="entry name" value="WH-like_DNA-bd_sf"/>
</dbReference>
<evidence type="ECO:0000256" key="4">
    <source>
        <dbReference type="ARBA" id="ARBA00023163"/>
    </source>
</evidence>
<gene>
    <name evidence="10" type="ORF">O9G_002801</name>
</gene>
<dbReference type="CDD" id="cd22701">
    <property type="entry name" value="FHA_FKH1-like"/>
    <property type="match status" value="1"/>
</dbReference>
<dbReference type="Pfam" id="PF00498">
    <property type="entry name" value="FHA"/>
    <property type="match status" value="1"/>
</dbReference>
<evidence type="ECO:0000256" key="5">
    <source>
        <dbReference type="ARBA" id="ARBA00023242"/>
    </source>
</evidence>
<protein>
    <recommendedName>
        <fullName evidence="12">Forkhead-associated (FHA) domain-containing protein</fullName>
    </recommendedName>
</protein>
<dbReference type="InterPro" id="IPR036390">
    <property type="entry name" value="WH_DNA-bd_sf"/>
</dbReference>
<dbReference type="PANTHER" id="PTHR45881">
    <property type="entry name" value="CHECKPOINT SUPPRESSOR 1-LIKE, ISOFORM A-RELATED"/>
    <property type="match status" value="1"/>
</dbReference>
<evidence type="ECO:0000256" key="3">
    <source>
        <dbReference type="ARBA" id="ARBA00023125"/>
    </source>
</evidence>
<feature type="domain" description="Fork-head" evidence="9">
    <location>
        <begin position="189"/>
        <end position="271"/>
    </location>
</feature>
<dbReference type="Gene3D" id="2.60.200.20">
    <property type="match status" value="1"/>
</dbReference>
<evidence type="ECO:0008006" key="12">
    <source>
        <dbReference type="Google" id="ProtNLM"/>
    </source>
</evidence>
<dbReference type="OrthoDB" id="5954824at2759"/>
<feature type="domain" description="FHA" evidence="8">
    <location>
        <begin position="56"/>
        <end position="110"/>
    </location>
</feature>
<evidence type="ECO:0000256" key="7">
    <source>
        <dbReference type="SAM" id="MobiDB-lite"/>
    </source>
</evidence>
<dbReference type="InterPro" id="IPR008984">
    <property type="entry name" value="SMAD_FHA_dom_sf"/>
</dbReference>
<keyword evidence="3 6" id="KW-0238">DNA-binding</keyword>
<dbReference type="SMART" id="SM00240">
    <property type="entry name" value="FHA"/>
    <property type="match status" value="1"/>
</dbReference>
<accession>A0A075AMM9</accession>
<dbReference type="InterPro" id="IPR001766">
    <property type="entry name" value="Fork_head_dom"/>
</dbReference>
<dbReference type="EMBL" id="KE561347">
    <property type="protein sequence ID" value="EPZ30924.1"/>
    <property type="molecule type" value="Genomic_DNA"/>
</dbReference>
<evidence type="ECO:0000256" key="1">
    <source>
        <dbReference type="ARBA" id="ARBA00004123"/>
    </source>
</evidence>
<proteinExistence type="predicted"/>
<organism evidence="10 11">
    <name type="scientific">Rozella allomycis (strain CSF55)</name>
    <dbReference type="NCBI Taxonomy" id="988480"/>
    <lineage>
        <taxon>Eukaryota</taxon>
        <taxon>Fungi</taxon>
        <taxon>Fungi incertae sedis</taxon>
        <taxon>Cryptomycota</taxon>
        <taxon>Cryptomycota incertae sedis</taxon>
        <taxon>Rozella</taxon>
    </lineage>
</organism>
<dbReference type="Proteomes" id="UP000030755">
    <property type="component" value="Unassembled WGS sequence"/>
</dbReference>
<evidence type="ECO:0000313" key="11">
    <source>
        <dbReference type="Proteomes" id="UP000030755"/>
    </source>
</evidence>
<evidence type="ECO:0000256" key="6">
    <source>
        <dbReference type="PROSITE-ProRule" id="PRU00089"/>
    </source>
</evidence>
<dbReference type="GO" id="GO:0000981">
    <property type="term" value="F:DNA-binding transcription factor activity, RNA polymerase II-specific"/>
    <property type="evidence" value="ECO:0007669"/>
    <property type="project" value="TreeGrafter"/>
</dbReference>
<dbReference type="PROSITE" id="PS50006">
    <property type="entry name" value="FHA_DOMAIN"/>
    <property type="match status" value="1"/>
</dbReference>
<dbReference type="Pfam" id="PF00250">
    <property type="entry name" value="Forkhead"/>
    <property type="match status" value="1"/>
</dbReference>
<dbReference type="GO" id="GO:0005634">
    <property type="term" value="C:nucleus"/>
    <property type="evidence" value="ECO:0007669"/>
    <property type="project" value="UniProtKB-SubCell"/>
</dbReference>
<evidence type="ECO:0000256" key="2">
    <source>
        <dbReference type="ARBA" id="ARBA00023015"/>
    </source>
</evidence>
<dbReference type="PRINTS" id="PR00053">
    <property type="entry name" value="FORKHEAD"/>
</dbReference>
<dbReference type="SMART" id="SM00339">
    <property type="entry name" value="FH"/>
    <property type="match status" value="1"/>
</dbReference>
<dbReference type="GO" id="GO:0000978">
    <property type="term" value="F:RNA polymerase II cis-regulatory region sequence-specific DNA binding"/>
    <property type="evidence" value="ECO:0007669"/>
    <property type="project" value="TreeGrafter"/>
</dbReference>
<evidence type="ECO:0000259" key="9">
    <source>
        <dbReference type="PROSITE" id="PS50039"/>
    </source>
</evidence>
<keyword evidence="2" id="KW-0805">Transcription regulation</keyword>
<dbReference type="PROSITE" id="PS50039">
    <property type="entry name" value="FORK_HEAD_3"/>
    <property type="match status" value="1"/>
</dbReference>
<keyword evidence="5 6" id="KW-0539">Nucleus</keyword>
<keyword evidence="11" id="KW-1185">Reference proteome</keyword>